<dbReference type="AlphaFoldDB" id="A0A1J1GWI9"/>
<dbReference type="Gene3D" id="3.40.50.410">
    <property type="entry name" value="von Willebrand factor, type A domain"/>
    <property type="match status" value="1"/>
</dbReference>
<reference evidence="1" key="1">
    <citation type="submission" date="2015-04" db="EMBL/GenBank/DDBJ databases">
        <authorList>
            <consortium name="Pathogen Informatics"/>
        </authorList>
    </citation>
    <scope>NUCLEOTIDE SEQUENCE [LARGE SCALE GENOMIC DNA]</scope>
    <source>
        <strain evidence="1">8A</strain>
    </source>
</reference>
<dbReference type="EMBL" id="CVMV01000033">
    <property type="protein sequence ID" value="CRG95373.1"/>
    <property type="molecule type" value="Genomic_DNA"/>
</dbReference>
<protein>
    <submittedName>
        <fullName evidence="1">Uncharacterized protein</fullName>
    </submittedName>
</protein>
<evidence type="ECO:0000313" key="1">
    <source>
        <dbReference type="EMBL" id="CRG95373.1"/>
    </source>
</evidence>
<dbReference type="OrthoDB" id="10380718at2759"/>
<dbReference type="InterPro" id="IPR016194">
    <property type="entry name" value="SPOC-like_C_dom_sf"/>
</dbReference>
<dbReference type="VEuPathDB" id="PlasmoDB:PGAL8A_00014200"/>
<gene>
    <name evidence="1" type="ORF">PGAL8A_00014200</name>
</gene>
<dbReference type="InterPro" id="IPR036465">
    <property type="entry name" value="vWFA_dom_sf"/>
</dbReference>
<sequence length="684" mass="81673">MYFLNSTEINNSIQNISPKCEKNEFFIESDPSSEEISDFSSCSNCNDIKTKKLKHLEQIIFLIEYEENMFSSPNSKSEIHTTNWFIIFQSIIEELKFKLFKNENIKICIILYKSHKVDKNFVFYKLCFLFDLQYLSVNLIKDLIDISKLQSINMFDIEEKIKNKKFQSILCSFEDVLLLLNRIIIYNSTDKNVIYVNKIIYYTQTVMPQHLNINILKRRLESIEKIGEFFYICLKKEKKKNIKILEEVIAESVFKNYIKKKIILYKLKNCLMKIMSLSKNYTSNILSIVNGLNVHINIYLLSSKEKQIKNIVTIDKENSQLIPKTFYIGNCSSEFEKNENLKYINIGDLKEIINDDEKKALSYNNTDFIKITHFLNYEFLQIENNISSNYFIFPQSNYYHNKYKLKKNKNLTEENYFKQKDKRNVEIFNCLLSSLIKKKKIAIGMFFRHSSPLRILLIPYIPPSVNKKKKMPAGFLLKQYPFFNDIKYRDCNYMKNILSFNYYFKNNVSNFTNKFVNSNKYLSDSSKKSNTKNISLKKNMAKRDKLCIDLITNILKYIESDDFNPYLIQNIYMNKIKMAIENIIFNEKKNYSSKLKFFYNSEYFRLKEFYLKITSNLERNLISKDREFEQAASKINEIRNDIFNGSINKYKTRDLLLYLEYYNLPKYGKKNDIIERIKNHVYVP</sequence>
<accession>A0A1J1GWI9</accession>
<dbReference type="OMA" id="NVHINIY"/>
<name>A0A1J1GWI9_PLAGA</name>
<comment type="caution">
    <text evidence="1">The sequence shown here is derived from an EMBL/GenBank/DDBJ whole genome shotgun (WGS) entry which is preliminary data.</text>
</comment>
<dbReference type="Proteomes" id="UP000220797">
    <property type="component" value="Unassembled WGS sequence"/>
</dbReference>
<organism evidence="1 2">
    <name type="scientific">Plasmodium gallinaceum</name>
    <dbReference type="NCBI Taxonomy" id="5849"/>
    <lineage>
        <taxon>Eukaryota</taxon>
        <taxon>Sar</taxon>
        <taxon>Alveolata</taxon>
        <taxon>Apicomplexa</taxon>
        <taxon>Aconoidasida</taxon>
        <taxon>Haemosporida</taxon>
        <taxon>Plasmodiidae</taxon>
        <taxon>Plasmodium</taxon>
        <taxon>Plasmodium (Haemamoeba)</taxon>
    </lineage>
</organism>
<dbReference type="Gene3D" id="2.40.290.10">
    <property type="match status" value="1"/>
</dbReference>
<dbReference type="GeneID" id="39728664"/>
<proteinExistence type="predicted"/>
<keyword evidence="2" id="KW-1185">Reference proteome</keyword>
<dbReference type="SUPFAM" id="SSF100939">
    <property type="entry name" value="SPOC domain-like"/>
    <property type="match status" value="1"/>
</dbReference>
<dbReference type="RefSeq" id="XP_028528184.1">
    <property type="nucleotide sequence ID" value="XM_028671542.1"/>
</dbReference>
<evidence type="ECO:0000313" key="2">
    <source>
        <dbReference type="Proteomes" id="UP000220797"/>
    </source>
</evidence>